<name>A0A2A4X1P3_UNCAE</name>
<comment type="caution">
    <text evidence="3">The sequence shown here is derived from an EMBL/GenBank/DDBJ whole genome shotgun (WGS) entry which is preliminary data.</text>
</comment>
<comment type="function">
    <text evidence="2">Functions as a ribosomal silencing factor. Interacts with ribosomal protein uL14 (rplN), blocking formation of intersubunit bridge B8. Prevents association of the 30S and 50S ribosomal subunits and the formation of functional ribosomes, thus repressing translation.</text>
</comment>
<evidence type="ECO:0000256" key="1">
    <source>
        <dbReference type="ARBA" id="ARBA00010574"/>
    </source>
</evidence>
<proteinExistence type="inferred from homology"/>
<dbReference type="InterPro" id="IPR043519">
    <property type="entry name" value="NT_sf"/>
</dbReference>
<dbReference type="GO" id="GO:0042256">
    <property type="term" value="P:cytosolic ribosome assembly"/>
    <property type="evidence" value="ECO:0007669"/>
    <property type="project" value="UniProtKB-UniRule"/>
</dbReference>
<dbReference type="HAMAP" id="MF_01477">
    <property type="entry name" value="Iojap_RsfS"/>
    <property type="match status" value="1"/>
</dbReference>
<dbReference type="SUPFAM" id="SSF81301">
    <property type="entry name" value="Nucleotidyltransferase"/>
    <property type="match status" value="1"/>
</dbReference>
<dbReference type="Proteomes" id="UP000218775">
    <property type="component" value="Unassembled WGS sequence"/>
</dbReference>
<gene>
    <name evidence="2 3" type="primary">rsfS</name>
    <name evidence="3" type="ORF">COB21_04970</name>
</gene>
<dbReference type="Gene3D" id="3.30.460.10">
    <property type="entry name" value="Beta Polymerase, domain 2"/>
    <property type="match status" value="1"/>
</dbReference>
<dbReference type="EMBL" id="NVUK01000036">
    <property type="protein sequence ID" value="PCI75985.1"/>
    <property type="molecule type" value="Genomic_DNA"/>
</dbReference>
<dbReference type="GO" id="GO:0005737">
    <property type="term" value="C:cytoplasm"/>
    <property type="evidence" value="ECO:0007669"/>
    <property type="project" value="UniProtKB-SubCell"/>
</dbReference>
<organism evidence="3 4">
    <name type="scientific">Aerophobetes bacterium</name>
    <dbReference type="NCBI Taxonomy" id="2030807"/>
    <lineage>
        <taxon>Bacteria</taxon>
        <taxon>Candidatus Aerophobota</taxon>
    </lineage>
</organism>
<protein>
    <recommendedName>
        <fullName evidence="2">Ribosomal silencing factor RsfS</fullName>
    </recommendedName>
</protein>
<dbReference type="GO" id="GO:0017148">
    <property type="term" value="P:negative regulation of translation"/>
    <property type="evidence" value="ECO:0007669"/>
    <property type="project" value="UniProtKB-UniRule"/>
</dbReference>
<dbReference type="Pfam" id="PF02410">
    <property type="entry name" value="RsfS"/>
    <property type="match status" value="1"/>
</dbReference>
<keyword evidence="2" id="KW-0810">Translation regulation</keyword>
<comment type="subcellular location">
    <subcellularLocation>
        <location evidence="2">Cytoplasm</location>
    </subcellularLocation>
</comment>
<keyword evidence="2" id="KW-0678">Repressor</keyword>
<accession>A0A2A4X1P3</accession>
<keyword evidence="2" id="KW-0963">Cytoplasm</keyword>
<reference evidence="4" key="1">
    <citation type="submission" date="2017-08" db="EMBL/GenBank/DDBJ databases">
        <title>A dynamic microbial community with high functional redundancy inhabits the cold, oxic subseafloor aquifer.</title>
        <authorList>
            <person name="Tully B.J."/>
            <person name="Wheat C.G."/>
            <person name="Glazer B.T."/>
            <person name="Huber J.A."/>
        </authorList>
    </citation>
    <scope>NUCLEOTIDE SEQUENCE [LARGE SCALE GENOMIC DNA]</scope>
</reference>
<dbReference type="PANTHER" id="PTHR21043:SF0">
    <property type="entry name" value="MITOCHONDRIAL ASSEMBLY OF RIBOSOMAL LARGE SUBUNIT PROTEIN 1"/>
    <property type="match status" value="1"/>
</dbReference>
<dbReference type="NCBIfam" id="TIGR00090">
    <property type="entry name" value="rsfS_iojap_ybeB"/>
    <property type="match status" value="1"/>
</dbReference>
<dbReference type="AlphaFoldDB" id="A0A2A4X1P3"/>
<comment type="subunit">
    <text evidence="2">Interacts with ribosomal protein uL14 (rplN).</text>
</comment>
<comment type="similarity">
    <text evidence="1 2">Belongs to the Iojap/RsfS family.</text>
</comment>
<evidence type="ECO:0000256" key="2">
    <source>
        <dbReference type="HAMAP-Rule" id="MF_01477"/>
    </source>
</evidence>
<dbReference type="InterPro" id="IPR004394">
    <property type="entry name" value="Iojap/RsfS/C7orf30"/>
</dbReference>
<dbReference type="PANTHER" id="PTHR21043">
    <property type="entry name" value="IOJAP SUPERFAMILY ORTHOLOG"/>
    <property type="match status" value="1"/>
</dbReference>
<evidence type="ECO:0000313" key="4">
    <source>
        <dbReference type="Proteomes" id="UP000218775"/>
    </source>
</evidence>
<sequence length="109" mass="12352">MIKSIATVLDEKKAFDIVVIDIRKVSPGADYVIIASANVDRHAVSLRDAVKEQLKAEGLNLIRSEEGGGWVVMDFFEVMVHIFLPEMRDKFRLEELWSEGEILDLGLKH</sequence>
<dbReference type="GO" id="GO:0043023">
    <property type="term" value="F:ribosomal large subunit binding"/>
    <property type="evidence" value="ECO:0007669"/>
    <property type="project" value="TreeGrafter"/>
</dbReference>
<dbReference type="GO" id="GO:0090071">
    <property type="term" value="P:negative regulation of ribosome biogenesis"/>
    <property type="evidence" value="ECO:0007669"/>
    <property type="project" value="UniProtKB-UniRule"/>
</dbReference>
<evidence type="ECO:0000313" key="3">
    <source>
        <dbReference type="EMBL" id="PCI75985.1"/>
    </source>
</evidence>